<dbReference type="Proteomes" id="UP000799438">
    <property type="component" value="Unassembled WGS sequence"/>
</dbReference>
<gene>
    <name evidence="1" type="ORF">K452DRAFT_303559</name>
</gene>
<proteinExistence type="predicted"/>
<dbReference type="OrthoDB" id="3674542at2759"/>
<keyword evidence="2" id="KW-1185">Reference proteome</keyword>
<dbReference type="EMBL" id="ML995587">
    <property type="protein sequence ID" value="KAF2135421.1"/>
    <property type="molecule type" value="Genomic_DNA"/>
</dbReference>
<dbReference type="GeneID" id="54300236"/>
<sequence>MPSFDSVYDNEAHKRATVITNILSKSTNIDLDVLVRIMAFANNCKFYFAVSQNGDFLSVPHEARLNDMVCILYGCDVSVLLRPENRGFYTFVGQCYVQGFMRGKTIEGLRDGRYKSEMFELR</sequence>
<reference evidence="1" key="1">
    <citation type="journal article" date="2020" name="Stud. Mycol.">
        <title>101 Dothideomycetes genomes: a test case for predicting lifestyles and emergence of pathogens.</title>
        <authorList>
            <person name="Haridas S."/>
            <person name="Albert R."/>
            <person name="Binder M."/>
            <person name="Bloem J."/>
            <person name="Labutti K."/>
            <person name="Salamov A."/>
            <person name="Andreopoulos B."/>
            <person name="Baker S."/>
            <person name="Barry K."/>
            <person name="Bills G."/>
            <person name="Bluhm B."/>
            <person name="Cannon C."/>
            <person name="Castanera R."/>
            <person name="Culley D."/>
            <person name="Daum C."/>
            <person name="Ezra D."/>
            <person name="Gonzalez J."/>
            <person name="Henrissat B."/>
            <person name="Kuo A."/>
            <person name="Liang C."/>
            <person name="Lipzen A."/>
            <person name="Lutzoni F."/>
            <person name="Magnuson J."/>
            <person name="Mondo S."/>
            <person name="Nolan M."/>
            <person name="Ohm R."/>
            <person name="Pangilinan J."/>
            <person name="Park H.-J."/>
            <person name="Ramirez L."/>
            <person name="Alfaro M."/>
            <person name="Sun H."/>
            <person name="Tritt A."/>
            <person name="Yoshinaga Y."/>
            <person name="Zwiers L.-H."/>
            <person name="Turgeon B."/>
            <person name="Goodwin S."/>
            <person name="Spatafora J."/>
            <person name="Crous P."/>
            <person name="Grigoriev I."/>
        </authorList>
    </citation>
    <scope>NUCLEOTIDE SEQUENCE</scope>
    <source>
        <strain evidence="1">CBS 121167</strain>
    </source>
</reference>
<dbReference type="AlphaFoldDB" id="A0A6A6AXY5"/>
<evidence type="ECO:0000313" key="1">
    <source>
        <dbReference type="EMBL" id="KAF2135421.1"/>
    </source>
</evidence>
<protein>
    <submittedName>
        <fullName evidence="1">Uncharacterized protein</fullName>
    </submittedName>
</protein>
<organism evidence="1 2">
    <name type="scientific">Aplosporella prunicola CBS 121167</name>
    <dbReference type="NCBI Taxonomy" id="1176127"/>
    <lineage>
        <taxon>Eukaryota</taxon>
        <taxon>Fungi</taxon>
        <taxon>Dikarya</taxon>
        <taxon>Ascomycota</taxon>
        <taxon>Pezizomycotina</taxon>
        <taxon>Dothideomycetes</taxon>
        <taxon>Dothideomycetes incertae sedis</taxon>
        <taxon>Botryosphaeriales</taxon>
        <taxon>Aplosporellaceae</taxon>
        <taxon>Aplosporella</taxon>
    </lineage>
</organism>
<accession>A0A6A6AXY5</accession>
<dbReference type="RefSeq" id="XP_033391139.1">
    <property type="nucleotide sequence ID" value="XM_033542739.1"/>
</dbReference>
<name>A0A6A6AXY5_9PEZI</name>
<evidence type="ECO:0000313" key="2">
    <source>
        <dbReference type="Proteomes" id="UP000799438"/>
    </source>
</evidence>